<gene>
    <name evidence="22" type="ORF">DLM65_05405</name>
</gene>
<evidence type="ECO:0000256" key="11">
    <source>
        <dbReference type="ARBA" id="ARBA00022679"/>
    </source>
</evidence>
<evidence type="ECO:0000256" key="4">
    <source>
        <dbReference type="ARBA" id="ARBA00005178"/>
    </source>
</evidence>
<feature type="binding site" evidence="19">
    <location>
        <position position="290"/>
    </location>
    <ligand>
        <name>Zn(2+)</name>
        <dbReference type="ChEBI" id="CHEBI:29105"/>
    </ligand>
</feature>
<evidence type="ECO:0000256" key="15">
    <source>
        <dbReference type="ARBA" id="ARBA00023167"/>
    </source>
</evidence>
<dbReference type="InterPro" id="IPR000489">
    <property type="entry name" value="Pterin-binding_dom"/>
</dbReference>
<dbReference type="SUPFAM" id="SSF82282">
    <property type="entry name" value="Homocysteine S-methyltransferase"/>
    <property type="match status" value="1"/>
</dbReference>
<dbReference type="PANTHER" id="PTHR45833:SF1">
    <property type="entry name" value="METHIONINE SYNTHASE"/>
    <property type="match status" value="1"/>
</dbReference>
<keyword evidence="13 19" id="KW-0479">Metal-binding</keyword>
<keyword evidence="14 19" id="KW-0862">Zinc</keyword>
<dbReference type="PANTHER" id="PTHR45833">
    <property type="entry name" value="METHIONINE SYNTHASE"/>
    <property type="match status" value="1"/>
</dbReference>
<comment type="pathway">
    <text evidence="4">Amino-acid biosynthesis; L-methionine biosynthesis via de novo pathway; L-methionine from L-homocysteine (MetH route): step 1/1.</text>
</comment>
<evidence type="ECO:0000256" key="18">
    <source>
        <dbReference type="ARBA" id="ARBA00031040"/>
    </source>
</evidence>
<comment type="caution">
    <text evidence="22">The sequence shown here is derived from an EMBL/GenBank/DDBJ whole genome shotgun (WGS) entry which is preliminary data.</text>
</comment>
<evidence type="ECO:0000256" key="12">
    <source>
        <dbReference type="ARBA" id="ARBA00022691"/>
    </source>
</evidence>
<evidence type="ECO:0000256" key="17">
    <source>
        <dbReference type="ARBA" id="ARBA00025552"/>
    </source>
</evidence>
<name>A0A2W6ADZ9_9BACT</name>
<comment type="cofactor">
    <cofactor evidence="2 19">
        <name>Zn(2+)</name>
        <dbReference type="ChEBI" id="CHEBI:29105"/>
    </cofactor>
</comment>
<keyword evidence="11 19" id="KW-0808">Transferase</keyword>
<evidence type="ECO:0000313" key="23">
    <source>
        <dbReference type="Proteomes" id="UP000248724"/>
    </source>
</evidence>
<evidence type="ECO:0000256" key="14">
    <source>
        <dbReference type="ARBA" id="ARBA00022833"/>
    </source>
</evidence>
<evidence type="ECO:0000256" key="5">
    <source>
        <dbReference type="ARBA" id="ARBA00010398"/>
    </source>
</evidence>
<feature type="non-terminal residue" evidence="22">
    <location>
        <position position="497"/>
    </location>
</feature>
<evidence type="ECO:0000259" key="21">
    <source>
        <dbReference type="PROSITE" id="PS50972"/>
    </source>
</evidence>
<feature type="domain" description="Pterin-binding" evidence="21">
    <location>
        <begin position="336"/>
        <end position="497"/>
    </location>
</feature>
<evidence type="ECO:0000256" key="8">
    <source>
        <dbReference type="ARBA" id="ARBA00022603"/>
    </source>
</evidence>
<evidence type="ECO:0000256" key="6">
    <source>
        <dbReference type="ARBA" id="ARBA00012032"/>
    </source>
</evidence>
<feature type="binding site" evidence="19">
    <location>
        <position position="224"/>
    </location>
    <ligand>
        <name>Zn(2+)</name>
        <dbReference type="ChEBI" id="CHEBI:29105"/>
    </ligand>
</feature>
<reference evidence="22 23" key="1">
    <citation type="journal article" date="2017" name="Nature">
        <title>Atmospheric trace gases support primary production in Antarctic desert surface soil.</title>
        <authorList>
            <person name="Ji M."/>
            <person name="Greening C."/>
            <person name="Vanwonterghem I."/>
            <person name="Carere C.R."/>
            <person name="Bay S.K."/>
            <person name="Steen J.A."/>
            <person name="Montgomery K."/>
            <person name="Lines T."/>
            <person name="Beardall J."/>
            <person name="van Dorst J."/>
            <person name="Snape I."/>
            <person name="Stott M.B."/>
            <person name="Hugenholtz P."/>
            <person name="Ferrari B.C."/>
        </authorList>
    </citation>
    <scope>NUCLEOTIDE SEQUENCE [LARGE SCALE GENOMIC DNA]</scope>
    <source>
        <strain evidence="22">RRmetagenome_bin12</strain>
    </source>
</reference>
<dbReference type="EC" id="2.1.1.13" evidence="6"/>
<dbReference type="Gene3D" id="3.20.20.20">
    <property type="entry name" value="Dihydropteroate synthase-like"/>
    <property type="match status" value="1"/>
</dbReference>
<dbReference type="PROSITE" id="PS50970">
    <property type="entry name" value="HCY"/>
    <property type="match status" value="1"/>
</dbReference>
<keyword evidence="15" id="KW-0486">Methionine biosynthesis</keyword>
<evidence type="ECO:0000256" key="2">
    <source>
        <dbReference type="ARBA" id="ARBA00001947"/>
    </source>
</evidence>
<dbReference type="GO" id="GO:0008705">
    <property type="term" value="F:methionine synthase activity"/>
    <property type="evidence" value="ECO:0007669"/>
    <property type="project" value="UniProtKB-EC"/>
</dbReference>
<dbReference type="Gene3D" id="3.20.20.330">
    <property type="entry name" value="Homocysteine-binding-like domain"/>
    <property type="match status" value="1"/>
</dbReference>
<dbReference type="GO" id="GO:0046653">
    <property type="term" value="P:tetrahydrofolate metabolic process"/>
    <property type="evidence" value="ECO:0007669"/>
    <property type="project" value="TreeGrafter"/>
</dbReference>
<dbReference type="GO" id="GO:0050667">
    <property type="term" value="P:homocysteine metabolic process"/>
    <property type="evidence" value="ECO:0007669"/>
    <property type="project" value="TreeGrafter"/>
</dbReference>
<evidence type="ECO:0000256" key="10">
    <source>
        <dbReference type="ARBA" id="ARBA00022628"/>
    </source>
</evidence>
<keyword evidence="9" id="KW-0028">Amino-acid biosynthesis</keyword>
<comment type="catalytic activity">
    <reaction evidence="1">
        <text>(6S)-5-methyl-5,6,7,8-tetrahydrofolate + L-homocysteine = (6S)-5,6,7,8-tetrahydrofolate + L-methionine</text>
        <dbReference type="Rhea" id="RHEA:11172"/>
        <dbReference type="ChEBI" id="CHEBI:18608"/>
        <dbReference type="ChEBI" id="CHEBI:57453"/>
        <dbReference type="ChEBI" id="CHEBI:57844"/>
        <dbReference type="ChEBI" id="CHEBI:58199"/>
        <dbReference type="EC" id="2.1.1.13"/>
    </reaction>
</comment>
<comment type="cofactor">
    <cofactor evidence="3">
        <name>methylcob(III)alamin</name>
        <dbReference type="ChEBI" id="CHEBI:28115"/>
    </cofactor>
</comment>
<evidence type="ECO:0000256" key="7">
    <source>
        <dbReference type="ARBA" id="ARBA00013998"/>
    </source>
</evidence>
<dbReference type="GO" id="GO:0031419">
    <property type="term" value="F:cobalamin binding"/>
    <property type="evidence" value="ECO:0007669"/>
    <property type="project" value="UniProtKB-KW"/>
</dbReference>
<organism evidence="22 23">
    <name type="scientific">Candidatus Aeolococcus gillhamiae</name>
    <dbReference type="NCBI Taxonomy" id="3127015"/>
    <lineage>
        <taxon>Bacteria</taxon>
        <taxon>Bacillati</taxon>
        <taxon>Candidatus Dormiibacterota</taxon>
        <taxon>Candidatus Dormibacteria</taxon>
        <taxon>Candidatus Aeolococcales</taxon>
        <taxon>Candidatus Aeolococcaceae</taxon>
        <taxon>Candidatus Aeolococcus</taxon>
    </lineage>
</organism>
<dbReference type="InterPro" id="IPR036589">
    <property type="entry name" value="HCY_dom_sf"/>
</dbReference>
<feature type="domain" description="Hcy-binding" evidence="20">
    <location>
        <begin position="1"/>
        <end position="305"/>
    </location>
</feature>
<evidence type="ECO:0000256" key="3">
    <source>
        <dbReference type="ARBA" id="ARBA00001956"/>
    </source>
</evidence>
<dbReference type="UniPathway" id="UPA00051">
    <property type="reaction ID" value="UER00081"/>
</dbReference>
<dbReference type="SUPFAM" id="SSF51717">
    <property type="entry name" value="Dihydropteroate synthetase-like"/>
    <property type="match status" value="1"/>
</dbReference>
<dbReference type="InterPro" id="IPR011005">
    <property type="entry name" value="Dihydropteroate_synth-like_sf"/>
</dbReference>
<evidence type="ECO:0000256" key="16">
    <source>
        <dbReference type="ARBA" id="ARBA00023285"/>
    </source>
</evidence>
<evidence type="ECO:0000256" key="19">
    <source>
        <dbReference type="PROSITE-ProRule" id="PRU00333"/>
    </source>
</evidence>
<dbReference type="EMBL" id="QHBU01000100">
    <property type="protein sequence ID" value="PZR81684.1"/>
    <property type="molecule type" value="Genomic_DNA"/>
</dbReference>
<protein>
    <recommendedName>
        <fullName evidence="7">Methionine synthase</fullName>
        <ecNumber evidence="6">2.1.1.13</ecNumber>
    </recommendedName>
    <alternativeName>
        <fullName evidence="18">5-methyltetrahydrofolate--homocysteine methyltransferase</fullName>
    </alternativeName>
</protein>
<evidence type="ECO:0000256" key="9">
    <source>
        <dbReference type="ARBA" id="ARBA00022605"/>
    </source>
</evidence>
<keyword evidence="8 19" id="KW-0489">Methyltransferase</keyword>
<evidence type="ECO:0000259" key="20">
    <source>
        <dbReference type="PROSITE" id="PS50970"/>
    </source>
</evidence>
<feature type="binding site" evidence="19">
    <location>
        <position position="291"/>
    </location>
    <ligand>
        <name>Zn(2+)</name>
        <dbReference type="ChEBI" id="CHEBI:29105"/>
    </ligand>
</feature>
<dbReference type="Proteomes" id="UP000248724">
    <property type="component" value="Unassembled WGS sequence"/>
</dbReference>
<keyword evidence="10" id="KW-0846">Cobalamin</keyword>
<keyword evidence="16" id="KW-0170">Cobalt</keyword>
<dbReference type="AlphaFoldDB" id="A0A2W6ADZ9"/>
<evidence type="ECO:0000256" key="1">
    <source>
        <dbReference type="ARBA" id="ARBA00001700"/>
    </source>
</evidence>
<evidence type="ECO:0000313" key="22">
    <source>
        <dbReference type="EMBL" id="PZR81684.1"/>
    </source>
</evidence>
<dbReference type="InterPro" id="IPR050554">
    <property type="entry name" value="Met_Synthase/Corrinoid"/>
</dbReference>
<sequence length="497" mass="53368">MRSYLEAVAERVVVYDGATGTNIQLRELTTDDFGGAAFEGCNEILVDTRPDVIADLHRSFLDVGVDVVETDSFGALSVTLAEYGIAGRAHELNVKAARIAREVADSYARPEGGPWVAGSIGPGTKFPSLGQIRFAGLRDAYEEQARGLLEGGVDLLIVETVFDLLQAKAAIIGSRRAMADVGRQVPLQVQATVELTGRMLPGTEIAAALTALEAMRPDVIGLNCATGPGEMHEHLRHLSRHCRVPISCLPNAGLPSVVDGKMHYDLTPDQLADYHARFITELGVQVVGGCCGTTPEHLRAVIDRCAGLRPAPRSPVHEPGAASIYSHVAFRQDTSFLVIGERTNANGSKRFRDAMLANDWDTCVAMAGEQVKEGAHLLDVCVDYTGEDGVADMDEVARRFATASSIPLVLDSTEPAVIEQGLQWIGGKPVLNSVNLEDGDAPGTRFDRFFSLAREYGAAVICTCIDQEGQARTAEWKLGAARAIRDLAVDRYGMEPS</sequence>
<accession>A0A2W6ADZ9</accession>
<dbReference type="GO" id="GO:0005829">
    <property type="term" value="C:cytosol"/>
    <property type="evidence" value="ECO:0007669"/>
    <property type="project" value="TreeGrafter"/>
</dbReference>
<dbReference type="FunFam" id="3.20.20.330:FF:000001">
    <property type="entry name" value="Methionine synthase"/>
    <property type="match status" value="1"/>
</dbReference>
<comment type="function">
    <text evidence="17">Catalyzes the transfer of a methyl group from methyl-cobalamin to homocysteine, yielding enzyme-bound cob(I)alamin and methionine. Subsequently, remethylates the cofactor using methyltetrahydrofolate.</text>
</comment>
<evidence type="ECO:0000256" key="13">
    <source>
        <dbReference type="ARBA" id="ARBA00022723"/>
    </source>
</evidence>
<comment type="similarity">
    <text evidence="5">Belongs to the vitamin-B12 dependent methionine synthase family.</text>
</comment>
<dbReference type="InterPro" id="IPR003726">
    <property type="entry name" value="HCY_dom"/>
</dbReference>
<dbReference type="Pfam" id="PF02574">
    <property type="entry name" value="S-methyl_trans"/>
    <property type="match status" value="1"/>
</dbReference>
<keyword evidence="12" id="KW-0949">S-adenosyl-L-methionine</keyword>
<dbReference type="Pfam" id="PF00809">
    <property type="entry name" value="Pterin_bind"/>
    <property type="match status" value="1"/>
</dbReference>
<proteinExistence type="inferred from homology"/>
<dbReference type="GO" id="GO:0032259">
    <property type="term" value="P:methylation"/>
    <property type="evidence" value="ECO:0007669"/>
    <property type="project" value="UniProtKB-KW"/>
</dbReference>
<dbReference type="GO" id="GO:0046872">
    <property type="term" value="F:metal ion binding"/>
    <property type="evidence" value="ECO:0007669"/>
    <property type="project" value="UniProtKB-KW"/>
</dbReference>
<dbReference type="PROSITE" id="PS50972">
    <property type="entry name" value="PTERIN_BINDING"/>
    <property type="match status" value="1"/>
</dbReference>